<feature type="transmembrane region" description="Helical" evidence="7">
    <location>
        <begin position="338"/>
        <end position="354"/>
    </location>
</feature>
<keyword evidence="2" id="KW-0813">Transport</keyword>
<name>A0A4R2IK15_9PSEU</name>
<feature type="transmembrane region" description="Helical" evidence="7">
    <location>
        <begin position="249"/>
        <end position="270"/>
    </location>
</feature>
<reference evidence="9 10" key="1">
    <citation type="submission" date="2019-03" db="EMBL/GenBank/DDBJ databases">
        <title>Genomic Encyclopedia of Type Strains, Phase IV (KMG-IV): sequencing the most valuable type-strain genomes for metagenomic binning, comparative biology and taxonomic classification.</title>
        <authorList>
            <person name="Goeker M."/>
        </authorList>
    </citation>
    <scope>NUCLEOTIDE SEQUENCE [LARGE SCALE GENOMIC DNA]</scope>
    <source>
        <strain evidence="9 10">DSM 45934</strain>
    </source>
</reference>
<dbReference type="GO" id="GO:1902600">
    <property type="term" value="P:proton transmembrane transport"/>
    <property type="evidence" value="ECO:0007669"/>
    <property type="project" value="InterPro"/>
</dbReference>
<keyword evidence="5" id="KW-0406">Ion transport</keyword>
<feature type="transmembrane region" description="Helical" evidence="7">
    <location>
        <begin position="188"/>
        <end position="209"/>
    </location>
</feature>
<evidence type="ECO:0000256" key="5">
    <source>
        <dbReference type="ARBA" id="ARBA00023065"/>
    </source>
</evidence>
<dbReference type="RefSeq" id="WP_243727629.1">
    <property type="nucleotide sequence ID" value="NZ_SLWS01000022.1"/>
</dbReference>
<dbReference type="EMBL" id="SLWS01000022">
    <property type="protein sequence ID" value="TCO44752.1"/>
    <property type="molecule type" value="Genomic_DNA"/>
</dbReference>
<dbReference type="GO" id="GO:0016020">
    <property type="term" value="C:membrane"/>
    <property type="evidence" value="ECO:0007669"/>
    <property type="project" value="UniProtKB-SubCell"/>
</dbReference>
<feature type="transmembrane region" description="Helical" evidence="7">
    <location>
        <begin position="21"/>
        <end position="41"/>
    </location>
</feature>
<keyword evidence="3 7" id="KW-0812">Transmembrane</keyword>
<comment type="caution">
    <text evidence="9">The sequence shown here is derived from an EMBL/GenBank/DDBJ whole genome shotgun (WGS) entry which is preliminary data.</text>
</comment>
<gene>
    <name evidence="9" type="ORF">EV192_1224</name>
</gene>
<comment type="subcellular location">
    <subcellularLocation>
        <location evidence="1">Membrane</location>
        <topology evidence="1">Multi-pass membrane protein</topology>
    </subcellularLocation>
</comment>
<evidence type="ECO:0000256" key="1">
    <source>
        <dbReference type="ARBA" id="ARBA00004141"/>
    </source>
</evidence>
<evidence type="ECO:0000313" key="9">
    <source>
        <dbReference type="EMBL" id="TCO44752.1"/>
    </source>
</evidence>
<feature type="transmembrane region" description="Helical" evidence="7">
    <location>
        <begin position="366"/>
        <end position="388"/>
    </location>
</feature>
<evidence type="ECO:0000259" key="8">
    <source>
        <dbReference type="Pfam" id="PF00999"/>
    </source>
</evidence>
<feature type="transmembrane region" description="Helical" evidence="7">
    <location>
        <begin position="87"/>
        <end position="106"/>
    </location>
</feature>
<feature type="domain" description="Cation/H+ exchanger transmembrane" evidence="8">
    <location>
        <begin position="74"/>
        <end position="446"/>
    </location>
</feature>
<dbReference type="GO" id="GO:0015297">
    <property type="term" value="F:antiporter activity"/>
    <property type="evidence" value="ECO:0007669"/>
    <property type="project" value="InterPro"/>
</dbReference>
<evidence type="ECO:0000313" key="10">
    <source>
        <dbReference type="Proteomes" id="UP000295680"/>
    </source>
</evidence>
<proteinExistence type="predicted"/>
<dbReference type="InterPro" id="IPR050794">
    <property type="entry name" value="CPA2_transporter"/>
</dbReference>
<accession>A0A4R2IK15</accession>
<dbReference type="Gene3D" id="1.20.1530.20">
    <property type="match status" value="1"/>
</dbReference>
<protein>
    <submittedName>
        <fullName evidence="9">Kef-type K+ transport system membrane component KefB</fullName>
    </submittedName>
</protein>
<sequence length="464" mass="49368">MSATDESYVTGVRVRRTVRLVVPYLGLVVVPVILGVLLLQTQNGGAATTEHPAATDPFAKLLFAVPVIFVACRVVAWLFGRIGQPPVIGEIVAGILLGPSLLGWVWPAGYGWLFPAYLAPAINMLAQVGLVLFMFLVGHELNLALLRRRTRAAVMVSHASIALPFLAGILLALQMYKPLGGGVQPTAFALFIAVSMSITAFPVLARILTDRKMNGQPLASLALTCAAVDDVTAWCLLALVTAIATGTSVAATALTVLLSLVFFALMIFVVRPLLDRLLARRVIPDGAVLPVLLAGLMLAALATNSIGIHPIFGAFLFGVITPRGVLKVERATDQMRGLTMTFLLPLFFVYTGLRTKFGLLGDDWGLWGWCALITAVAIVAKWAGSLGAARLSGVGWRESWGIGALMNCRGLTELVVLNIGLDLKIISPTVFAMLVIMTLVTTMLTAPALTVIERFLPDRAPAVG</sequence>
<organism evidence="9 10">
    <name type="scientific">Actinocrispum wychmicini</name>
    <dbReference type="NCBI Taxonomy" id="1213861"/>
    <lineage>
        <taxon>Bacteria</taxon>
        <taxon>Bacillati</taxon>
        <taxon>Actinomycetota</taxon>
        <taxon>Actinomycetes</taxon>
        <taxon>Pseudonocardiales</taxon>
        <taxon>Pseudonocardiaceae</taxon>
        <taxon>Actinocrispum</taxon>
    </lineage>
</organism>
<dbReference type="PANTHER" id="PTHR32468">
    <property type="entry name" value="CATION/H + ANTIPORTER"/>
    <property type="match status" value="1"/>
</dbReference>
<keyword evidence="6 7" id="KW-0472">Membrane</keyword>
<dbReference type="Proteomes" id="UP000295680">
    <property type="component" value="Unassembled WGS sequence"/>
</dbReference>
<dbReference type="Pfam" id="PF00999">
    <property type="entry name" value="Na_H_Exchanger"/>
    <property type="match status" value="1"/>
</dbReference>
<dbReference type="InterPro" id="IPR038770">
    <property type="entry name" value="Na+/solute_symporter_sf"/>
</dbReference>
<evidence type="ECO:0000256" key="2">
    <source>
        <dbReference type="ARBA" id="ARBA00022448"/>
    </source>
</evidence>
<dbReference type="InterPro" id="IPR006153">
    <property type="entry name" value="Cation/H_exchanger_TM"/>
</dbReference>
<feature type="transmembrane region" description="Helical" evidence="7">
    <location>
        <begin position="112"/>
        <end position="138"/>
    </location>
</feature>
<dbReference type="PANTHER" id="PTHR32468:SF0">
    <property type="entry name" value="K(+)_H(+) ANTIPORTER 1"/>
    <property type="match status" value="1"/>
</dbReference>
<keyword evidence="4 7" id="KW-1133">Transmembrane helix</keyword>
<dbReference type="AlphaFoldDB" id="A0A4R2IK15"/>
<evidence type="ECO:0000256" key="7">
    <source>
        <dbReference type="SAM" id="Phobius"/>
    </source>
</evidence>
<feature type="transmembrane region" description="Helical" evidence="7">
    <location>
        <begin position="61"/>
        <end position="80"/>
    </location>
</feature>
<evidence type="ECO:0000256" key="3">
    <source>
        <dbReference type="ARBA" id="ARBA00022692"/>
    </source>
</evidence>
<evidence type="ECO:0000256" key="6">
    <source>
        <dbReference type="ARBA" id="ARBA00023136"/>
    </source>
</evidence>
<feature type="transmembrane region" description="Helical" evidence="7">
    <location>
        <begin position="425"/>
        <end position="449"/>
    </location>
</feature>
<feature type="transmembrane region" description="Helical" evidence="7">
    <location>
        <begin position="282"/>
        <end position="302"/>
    </location>
</feature>
<evidence type="ECO:0000256" key="4">
    <source>
        <dbReference type="ARBA" id="ARBA00022989"/>
    </source>
</evidence>
<keyword evidence="10" id="KW-1185">Reference proteome</keyword>
<feature type="transmembrane region" description="Helical" evidence="7">
    <location>
        <begin position="221"/>
        <end position="243"/>
    </location>
</feature>
<feature type="transmembrane region" description="Helical" evidence="7">
    <location>
        <begin position="308"/>
        <end position="326"/>
    </location>
</feature>
<feature type="transmembrane region" description="Helical" evidence="7">
    <location>
        <begin position="150"/>
        <end position="176"/>
    </location>
</feature>